<sequence length="42" mass="4619">MSDGESTAARRVESLVRRGCLRFRALFDSTLLGLDVETSTTT</sequence>
<evidence type="ECO:0000313" key="2">
    <source>
        <dbReference type="Proteomes" id="UP001597145"/>
    </source>
</evidence>
<evidence type="ECO:0000313" key="1">
    <source>
        <dbReference type="EMBL" id="MFD1533198.1"/>
    </source>
</evidence>
<dbReference type="Proteomes" id="UP001597145">
    <property type="component" value="Unassembled WGS sequence"/>
</dbReference>
<dbReference type="RefSeq" id="WP_343983628.1">
    <property type="nucleotide sequence ID" value="NZ_BAAAJG010000016.1"/>
</dbReference>
<protein>
    <submittedName>
        <fullName evidence="1">Uncharacterized protein</fullName>
    </submittedName>
</protein>
<proteinExistence type="predicted"/>
<comment type="caution">
    <text evidence="1">The sequence shown here is derived from an EMBL/GenBank/DDBJ whole genome shotgun (WGS) entry which is preliminary data.</text>
</comment>
<accession>A0ABW4FRZ4</accession>
<gene>
    <name evidence="1" type="ORF">ACFSCY_27610</name>
</gene>
<reference evidence="2" key="1">
    <citation type="journal article" date="2019" name="Int. J. Syst. Evol. Microbiol.">
        <title>The Global Catalogue of Microorganisms (GCM) 10K type strain sequencing project: providing services to taxonomists for standard genome sequencing and annotation.</title>
        <authorList>
            <consortium name="The Broad Institute Genomics Platform"/>
            <consortium name="The Broad Institute Genome Sequencing Center for Infectious Disease"/>
            <person name="Wu L."/>
            <person name="Ma J."/>
        </authorList>
    </citation>
    <scope>NUCLEOTIDE SEQUENCE [LARGE SCALE GENOMIC DNA]</scope>
    <source>
        <strain evidence="2">JCM 12165</strain>
    </source>
</reference>
<name>A0ABW4FRZ4_9PSEU</name>
<organism evidence="1 2">
    <name type="scientific">Pseudonocardia aurantiaca</name>
    <dbReference type="NCBI Taxonomy" id="75290"/>
    <lineage>
        <taxon>Bacteria</taxon>
        <taxon>Bacillati</taxon>
        <taxon>Actinomycetota</taxon>
        <taxon>Actinomycetes</taxon>
        <taxon>Pseudonocardiales</taxon>
        <taxon>Pseudonocardiaceae</taxon>
        <taxon>Pseudonocardia</taxon>
    </lineage>
</organism>
<keyword evidence="2" id="KW-1185">Reference proteome</keyword>
<dbReference type="EMBL" id="JBHUCP010000023">
    <property type="protein sequence ID" value="MFD1533198.1"/>
    <property type="molecule type" value="Genomic_DNA"/>
</dbReference>